<keyword evidence="2" id="KW-0863">Zinc-finger</keyword>
<keyword evidence="1" id="KW-0479">Metal-binding</keyword>
<reference evidence="4 5" key="1">
    <citation type="journal article" date="2014" name="PLoS Genet.">
        <title>The Genome of Spironucleus salmonicida Highlights a Fish Pathogen Adapted to Fluctuating Environments.</title>
        <authorList>
            <person name="Xu F."/>
            <person name="Jerlstrom-Hultqvist J."/>
            <person name="Einarsson E."/>
            <person name="Astvaldsson A."/>
            <person name="Svard S.G."/>
            <person name="Andersson J.O."/>
        </authorList>
    </citation>
    <scope>NUCLEOTIDE SEQUENCE</scope>
    <source>
        <strain evidence="5">ATCC 50377</strain>
    </source>
</reference>
<dbReference type="GO" id="GO:0030674">
    <property type="term" value="F:protein-macromolecule adaptor activity"/>
    <property type="evidence" value="ECO:0007669"/>
    <property type="project" value="TreeGrafter"/>
</dbReference>
<keyword evidence="3" id="KW-0862">Zinc</keyword>
<dbReference type="Proteomes" id="UP000018208">
    <property type="component" value="Unassembled WGS sequence"/>
</dbReference>
<dbReference type="PANTHER" id="PTHR23323">
    <property type="entry name" value="VACUOLAR PROTEIN SORTING-ASSOCIATED PROTEIN"/>
    <property type="match status" value="1"/>
</dbReference>
<dbReference type="VEuPathDB" id="GiardiaDB:SS50377_27507"/>
<dbReference type="PANTHER" id="PTHR23323:SF26">
    <property type="entry name" value="VACUOLAR PROTEIN SORTING-ASSOCIATED PROTEIN 18 HOMOLOG"/>
    <property type="match status" value="1"/>
</dbReference>
<dbReference type="GO" id="GO:0008270">
    <property type="term" value="F:zinc ion binding"/>
    <property type="evidence" value="ECO:0007669"/>
    <property type="project" value="UniProtKB-KW"/>
</dbReference>
<keyword evidence="6" id="KW-1185">Reference proteome</keyword>
<gene>
    <name evidence="4" type="ORF">SS50377_13053</name>
    <name evidence="5" type="ORF">SS50377_27507</name>
</gene>
<accession>V6LQP1</accession>
<reference evidence="5" key="2">
    <citation type="submission" date="2020-12" db="EMBL/GenBank/DDBJ databases">
        <title>New Spironucleus salmonicida genome in near-complete chromosomes.</title>
        <authorList>
            <person name="Xu F."/>
            <person name="Kurt Z."/>
            <person name="Jimenez-Gonzalez A."/>
            <person name="Astvaldsson A."/>
            <person name="Andersson J.O."/>
            <person name="Svard S.G."/>
        </authorList>
    </citation>
    <scope>NUCLEOTIDE SEQUENCE</scope>
    <source>
        <strain evidence="5">ATCC 50377</strain>
    </source>
</reference>
<evidence type="ECO:0000256" key="3">
    <source>
        <dbReference type="ARBA" id="ARBA00022833"/>
    </source>
</evidence>
<evidence type="ECO:0000256" key="2">
    <source>
        <dbReference type="ARBA" id="ARBA00022771"/>
    </source>
</evidence>
<dbReference type="GO" id="GO:0005768">
    <property type="term" value="C:endosome"/>
    <property type="evidence" value="ECO:0007669"/>
    <property type="project" value="TreeGrafter"/>
</dbReference>
<dbReference type="GO" id="GO:0048284">
    <property type="term" value="P:organelle fusion"/>
    <property type="evidence" value="ECO:0007669"/>
    <property type="project" value="TreeGrafter"/>
</dbReference>
<evidence type="ECO:0000313" key="4">
    <source>
        <dbReference type="EMBL" id="EST46900.1"/>
    </source>
</evidence>
<organism evidence="4">
    <name type="scientific">Spironucleus salmonicida</name>
    <dbReference type="NCBI Taxonomy" id="348837"/>
    <lineage>
        <taxon>Eukaryota</taxon>
        <taxon>Metamonada</taxon>
        <taxon>Diplomonadida</taxon>
        <taxon>Hexamitidae</taxon>
        <taxon>Hexamitinae</taxon>
        <taxon>Spironucleus</taxon>
    </lineage>
</organism>
<proteinExistence type="predicted"/>
<dbReference type="EMBL" id="KI546057">
    <property type="protein sequence ID" value="EST46900.1"/>
    <property type="molecule type" value="Genomic_DNA"/>
</dbReference>
<dbReference type="GO" id="GO:0007032">
    <property type="term" value="P:endosome organization"/>
    <property type="evidence" value="ECO:0007669"/>
    <property type="project" value="TreeGrafter"/>
</dbReference>
<dbReference type="AlphaFoldDB" id="V6LQP1"/>
<evidence type="ECO:0008006" key="7">
    <source>
        <dbReference type="Google" id="ProtNLM"/>
    </source>
</evidence>
<evidence type="ECO:0000313" key="5">
    <source>
        <dbReference type="EMBL" id="KAH0571207.1"/>
    </source>
</evidence>
<name>V6LQP1_9EUKA</name>
<evidence type="ECO:0000256" key="1">
    <source>
        <dbReference type="ARBA" id="ARBA00022723"/>
    </source>
</evidence>
<protein>
    <recommendedName>
        <fullName evidence="7">RING-type domain-containing protein</fullName>
    </recommendedName>
</protein>
<dbReference type="GO" id="GO:0006904">
    <property type="term" value="P:vesicle docking involved in exocytosis"/>
    <property type="evidence" value="ECO:0007669"/>
    <property type="project" value="TreeGrafter"/>
</dbReference>
<dbReference type="GO" id="GO:0007033">
    <property type="term" value="P:vacuole organization"/>
    <property type="evidence" value="ECO:0007669"/>
    <property type="project" value="TreeGrafter"/>
</dbReference>
<evidence type="ECO:0000313" key="6">
    <source>
        <dbReference type="Proteomes" id="UP000018208"/>
    </source>
</evidence>
<dbReference type="EMBL" id="AUWU02000007">
    <property type="protein sequence ID" value="KAH0571207.1"/>
    <property type="molecule type" value="Genomic_DNA"/>
</dbReference>
<dbReference type="GO" id="GO:0030897">
    <property type="term" value="C:HOPS complex"/>
    <property type="evidence" value="ECO:0007669"/>
    <property type="project" value="TreeGrafter"/>
</dbReference>
<sequence>MELPIFQPVSDNQVKDNIILVTESNNIQYTIYQDSSSNNDFVITVFNKQNTIAAITIKPGFFSIPNVFKCSQSGYWLALSFMDQKISKGEFYLIYLNSKSKLVSKKVKQHTKPITAFNFINNFDSNSTLVQEKIEQTSPEFLFGNSLGEVFGGQYMQKEITINLLKQFKAADILTFRQLAPNRILNIQSVFTQKYLFIIINCGLQINIYKIKKQSILISQFKSTEQDLELASIVSDGKIPTQFFDCLVYKNTYKFLWLTNGGKNKQLNFHELKINLITNECSQLRGNVLNKFSDGKLRGFQAFNFLGLIYTDSSYYIIDLITKQIFNQQDFKFKLGNKVQQFAQKQTLFVLPKQPSDMQSINYVKSVAYCQISFKNEQYNSWSSFLYINDYENALKFSQTDQQTDTVYKEYAIHLIDKNDLNKAAQILALTKCNFIEKYQELISQGYFILASYFIEYRIIKNIDEGKHDEQLLTLLSQVQVDSIIRVINSYIQQQNQKYDLNKLYGTDNLFQFKVDSMKQMEIEDILYEWQNKLRLLLTNKNSSMFQFLLQKVIKNMLLNANLENIYAEFCMAKELYEYPIQYYLKTRNYDLIIDIYRKTNIDFIFQSLDQVISHKQIESFDIIQRYLNDDPINFPYNQLITILKHNQHKINEQNFVKFSEWYSLVYIGKNSVFIHVLIQMLQQLRLQDIVVQIINTTPVLLHYQEILIYSQKFSNLKIQIECLLKLNKFQDALELQFQSFRSIDISEIKHIEEFDENQITFGKFDEVFISFNEVLSFIRKDKMFELRQMYIKLFTWYINIEIVNLNNSKAMFQVRYKQLQMIFIMISQVEFLRISDGIKLIPKDIKIGAIMGLVNKCYSQISNRGVQIDQIIDDDKDQCNNKENNAKLVVFSEKLLCQKCGKDFSKNCDVAVFPCTHCWHKSCLSDNYDECKLCNEQAIEECFNPL</sequence>